<dbReference type="OrthoDB" id="1108440at2759"/>
<organism evidence="2 3">
    <name type="scientific">Arabidopsis suecica</name>
    <name type="common">Swedish thale-cress</name>
    <name type="synonym">Cardaminopsis suecica</name>
    <dbReference type="NCBI Taxonomy" id="45249"/>
    <lineage>
        <taxon>Eukaryota</taxon>
        <taxon>Viridiplantae</taxon>
        <taxon>Streptophyta</taxon>
        <taxon>Embryophyta</taxon>
        <taxon>Tracheophyta</taxon>
        <taxon>Spermatophyta</taxon>
        <taxon>Magnoliopsida</taxon>
        <taxon>eudicotyledons</taxon>
        <taxon>Gunneridae</taxon>
        <taxon>Pentapetalae</taxon>
        <taxon>rosids</taxon>
        <taxon>malvids</taxon>
        <taxon>Brassicales</taxon>
        <taxon>Brassicaceae</taxon>
        <taxon>Camelineae</taxon>
        <taxon>Arabidopsis</taxon>
    </lineage>
</organism>
<dbReference type="PROSITE" id="PS50181">
    <property type="entry name" value="FBOX"/>
    <property type="match status" value="2"/>
</dbReference>
<dbReference type="InterPro" id="IPR001810">
    <property type="entry name" value="F-box_dom"/>
</dbReference>
<dbReference type="InterPro" id="IPR017451">
    <property type="entry name" value="F-box-assoc_interact_dom"/>
</dbReference>
<name>A0A8T2BBY2_ARASU</name>
<dbReference type="PANTHER" id="PTHR31672">
    <property type="entry name" value="BNACNNG10540D PROTEIN"/>
    <property type="match status" value="1"/>
</dbReference>
<dbReference type="CDD" id="cd22157">
    <property type="entry name" value="F-box_AtFBW1-like"/>
    <property type="match status" value="2"/>
</dbReference>
<feature type="domain" description="F-box" evidence="1">
    <location>
        <begin position="258"/>
        <end position="303"/>
    </location>
</feature>
<dbReference type="InterPro" id="IPR006527">
    <property type="entry name" value="F-box-assoc_dom_typ1"/>
</dbReference>
<dbReference type="AlphaFoldDB" id="A0A8T2BBY2"/>
<dbReference type="Pfam" id="PF07734">
    <property type="entry name" value="FBA_1"/>
    <property type="match status" value="2"/>
</dbReference>
<feature type="domain" description="F-box" evidence="1">
    <location>
        <begin position="1"/>
        <end position="45"/>
    </location>
</feature>
<proteinExistence type="predicted"/>
<dbReference type="NCBIfam" id="TIGR01640">
    <property type="entry name" value="F_box_assoc_1"/>
    <property type="match status" value="2"/>
</dbReference>
<evidence type="ECO:0000313" key="3">
    <source>
        <dbReference type="Proteomes" id="UP000694251"/>
    </source>
</evidence>
<evidence type="ECO:0000259" key="1">
    <source>
        <dbReference type="PROSITE" id="PS50181"/>
    </source>
</evidence>
<reference evidence="2 3" key="1">
    <citation type="submission" date="2020-12" db="EMBL/GenBank/DDBJ databases">
        <title>Concerted genomic and epigenomic changes stabilize Arabidopsis allopolyploids.</title>
        <authorList>
            <person name="Chen Z."/>
        </authorList>
    </citation>
    <scope>NUCLEOTIDE SEQUENCE [LARGE SCALE GENOMIC DNA]</scope>
    <source>
        <strain evidence="2">As9502</strain>
        <tissue evidence="2">Leaf</tissue>
    </source>
</reference>
<dbReference type="SMART" id="SM00256">
    <property type="entry name" value="FBOX"/>
    <property type="match status" value="2"/>
</dbReference>
<evidence type="ECO:0000313" key="2">
    <source>
        <dbReference type="EMBL" id="KAG7583062.1"/>
    </source>
</evidence>
<dbReference type="Proteomes" id="UP000694251">
    <property type="component" value="Chromosome 8"/>
</dbReference>
<keyword evidence="3" id="KW-1185">Reference proteome</keyword>
<accession>A0A8T2BBY2</accession>
<comment type="caution">
    <text evidence="2">The sequence shown here is derived from an EMBL/GenBank/DDBJ whole genome shotgun (WGS) entry which is preliminary data.</text>
</comment>
<dbReference type="EMBL" id="JAEFBJ010000008">
    <property type="protein sequence ID" value="KAG7583062.1"/>
    <property type="molecule type" value="Genomic_DNA"/>
</dbReference>
<sequence>MEWKSLPMDLQEEILFRVPAKSMARLRSTSKQWNAFLKSGSFAKIHSAFAPKESLIIMLKDRRVYLASVNLHGVQNNVDPSVKLASQLYLKDPHISNVFHCDGLLLLCNIKENRLEVWNPCTGETKLIKPRHGYNMKSDFFAIGYNNKSSSKKYKVLRVDRRPGPVGEYEIYDFTNDSWRVLGEITDWIFGQNYPVTVKGDTYLVAYHTRSAWPNSRGILCFDFSTERFQSVSLPQPFPYAIAALSVVREEKLCVLVDMEWRSLPVDLQEEILSRVPAKSLARLRSTSKRWNALLKSGSFAKIHSANAPTESLIIMLKDSRVYLASVNLHGVHNNVAPSFELGSRFYLKEPHICNVFHCDGLLLLCTIKENRLEVWNPCSGETKLLKPRNSYYKESNFFALGYANKSSGKKYKVLSVDRPNSGLCISNNEYEIYDFTKDSWRVHGVTTNRILIQNYPVSVKGNTYWVDRNPEWPFNKKYLLSFDFSTERFQSLSLPQPFPYVVAALSVVREEQLCLLGYYSTETYSEDLHIWVTTSIGSVMSWSKFLTVHNINQGREIFADGMSFLAVEQTKVLVCFSNQILHIVRENNHIQHVDDHGRDSTSRSSCSVLLKYVPSLAQIQ</sequence>
<dbReference type="PANTHER" id="PTHR31672:SF13">
    <property type="entry name" value="F-BOX PROTEIN CPR30-LIKE"/>
    <property type="match status" value="1"/>
</dbReference>
<dbReference type="Pfam" id="PF00646">
    <property type="entry name" value="F-box"/>
    <property type="match status" value="2"/>
</dbReference>
<dbReference type="InterPro" id="IPR050796">
    <property type="entry name" value="SCF_F-box_component"/>
</dbReference>
<protein>
    <submittedName>
        <fullName evidence="2">F-box domain</fullName>
    </submittedName>
</protein>
<gene>
    <name evidence="2" type="ORF">ISN44_As08g026050</name>
</gene>